<organism evidence="2">
    <name type="scientific">hydrothermal vent metagenome</name>
    <dbReference type="NCBI Taxonomy" id="652676"/>
    <lineage>
        <taxon>unclassified sequences</taxon>
        <taxon>metagenomes</taxon>
        <taxon>ecological metagenomes</taxon>
    </lineage>
</organism>
<dbReference type="GO" id="GO:0004519">
    <property type="term" value="F:endonuclease activity"/>
    <property type="evidence" value="ECO:0007669"/>
    <property type="project" value="InterPro"/>
</dbReference>
<reference evidence="2" key="1">
    <citation type="submission" date="2018-06" db="EMBL/GenBank/DDBJ databases">
        <authorList>
            <person name="Zhirakovskaya E."/>
        </authorList>
    </citation>
    <scope>NUCLEOTIDE SEQUENCE</scope>
</reference>
<dbReference type="EMBL" id="UOEU01000459">
    <property type="protein sequence ID" value="VAW33570.1"/>
    <property type="molecule type" value="Genomic_DNA"/>
</dbReference>
<dbReference type="AlphaFoldDB" id="A0A3B0UXU9"/>
<dbReference type="PANTHER" id="PTHR33877:SF1">
    <property type="entry name" value="TYPE IV METHYL-DIRECTED RESTRICTION ENZYME ECOKMCRA"/>
    <property type="match status" value="1"/>
</dbReference>
<dbReference type="InterPro" id="IPR003615">
    <property type="entry name" value="HNH_nuc"/>
</dbReference>
<gene>
    <name evidence="2" type="ORF">MNBD_CHLOROFLEXI01-2696</name>
</gene>
<dbReference type="SMART" id="SM00507">
    <property type="entry name" value="HNHc"/>
    <property type="match status" value="1"/>
</dbReference>
<dbReference type="Pfam" id="PF01844">
    <property type="entry name" value="HNH"/>
    <property type="match status" value="1"/>
</dbReference>
<protein>
    <recommendedName>
        <fullName evidence="1">HNH nuclease domain-containing protein</fullName>
    </recommendedName>
</protein>
<evidence type="ECO:0000259" key="1">
    <source>
        <dbReference type="SMART" id="SM00507"/>
    </source>
</evidence>
<dbReference type="InterPro" id="IPR002711">
    <property type="entry name" value="HNH"/>
</dbReference>
<name>A0A3B0UXU9_9ZZZZ</name>
<proteinExistence type="predicted"/>
<dbReference type="InterPro" id="IPR052892">
    <property type="entry name" value="NA-targeting_endonuclease"/>
</dbReference>
<dbReference type="GO" id="GO:0008270">
    <property type="term" value="F:zinc ion binding"/>
    <property type="evidence" value="ECO:0007669"/>
    <property type="project" value="InterPro"/>
</dbReference>
<dbReference type="PANTHER" id="PTHR33877">
    <property type="entry name" value="SLL1193 PROTEIN"/>
    <property type="match status" value="1"/>
</dbReference>
<evidence type="ECO:0000313" key="2">
    <source>
        <dbReference type="EMBL" id="VAW33570.1"/>
    </source>
</evidence>
<sequence>MSRITRKVRSRIAVQANYQCGYCQMQEVVSGVPLTIEHILPIAHGGGDDEANLWLSCRLCNEAKGALITAIDPQTDQYVPLFNPRSQVWKEYFAWDEAGTHIIGQNRIGRATIAALSLNSDLRVCSRAIWVEAGWHPPKNK</sequence>
<accession>A0A3B0UXU9</accession>
<dbReference type="GO" id="GO:0003676">
    <property type="term" value="F:nucleic acid binding"/>
    <property type="evidence" value="ECO:0007669"/>
    <property type="project" value="InterPro"/>
</dbReference>
<feature type="domain" description="HNH nuclease" evidence="1">
    <location>
        <begin position="7"/>
        <end position="62"/>
    </location>
</feature>
<dbReference type="Gene3D" id="1.10.30.50">
    <property type="match status" value="1"/>
</dbReference>
<dbReference type="CDD" id="cd00085">
    <property type="entry name" value="HNHc"/>
    <property type="match status" value="1"/>
</dbReference>